<evidence type="ECO:0000256" key="9">
    <source>
        <dbReference type="SAM" id="SignalP"/>
    </source>
</evidence>
<comment type="catalytic activity">
    <reaction evidence="1">
        <text>[protein]-peptidylproline (omega=180) = [protein]-peptidylproline (omega=0)</text>
        <dbReference type="Rhea" id="RHEA:16237"/>
        <dbReference type="Rhea" id="RHEA-COMP:10747"/>
        <dbReference type="Rhea" id="RHEA-COMP:10748"/>
        <dbReference type="ChEBI" id="CHEBI:83833"/>
        <dbReference type="ChEBI" id="CHEBI:83834"/>
        <dbReference type="EC" id="5.2.1.8"/>
    </reaction>
</comment>
<dbReference type="InterPro" id="IPR050245">
    <property type="entry name" value="PrsA_foldase"/>
</dbReference>
<feature type="domain" description="PpiC" evidence="10">
    <location>
        <begin position="135"/>
        <end position="224"/>
    </location>
</feature>
<comment type="caution">
    <text evidence="11">The sequence shown here is derived from an EMBL/GenBank/DDBJ whole genome shotgun (WGS) entry which is preliminary data.</text>
</comment>
<gene>
    <name evidence="11" type="ORF">NOI20_09050</name>
</gene>
<evidence type="ECO:0000256" key="2">
    <source>
        <dbReference type="ARBA" id="ARBA00007656"/>
    </source>
</evidence>
<keyword evidence="12" id="KW-1185">Reference proteome</keyword>
<evidence type="ECO:0000256" key="3">
    <source>
        <dbReference type="ARBA" id="ARBA00013194"/>
    </source>
</evidence>
<dbReference type="SUPFAM" id="SSF54534">
    <property type="entry name" value="FKBP-like"/>
    <property type="match status" value="1"/>
</dbReference>
<keyword evidence="5 8" id="KW-0697">Rotamase</keyword>
<reference evidence="11" key="1">
    <citation type="submission" date="2022-07" db="EMBL/GenBank/DDBJ databases">
        <authorList>
            <person name="Otstavnykh N."/>
            <person name="Isaeva M."/>
            <person name="Bystritskaya E."/>
        </authorList>
    </citation>
    <scope>NUCLEOTIDE SEQUENCE</scope>
    <source>
        <strain evidence="11">10Alg 79</strain>
    </source>
</reference>
<dbReference type="InterPro" id="IPR000297">
    <property type="entry name" value="PPIase_PpiC"/>
</dbReference>
<dbReference type="InterPro" id="IPR023058">
    <property type="entry name" value="PPIase_PpiC_CS"/>
</dbReference>
<evidence type="ECO:0000256" key="6">
    <source>
        <dbReference type="ARBA" id="ARBA00030642"/>
    </source>
</evidence>
<dbReference type="InterPro" id="IPR027304">
    <property type="entry name" value="Trigger_fact/SurA_dom_sf"/>
</dbReference>
<protein>
    <recommendedName>
        <fullName evidence="4">Parvulin-like PPIase</fullName>
        <ecNumber evidence="3">5.2.1.8</ecNumber>
    </recommendedName>
    <alternativeName>
        <fullName evidence="6">Peptidyl-prolyl cis-trans isomerase plp</fullName>
    </alternativeName>
    <alternativeName>
        <fullName evidence="7">Rotamase plp</fullName>
    </alternativeName>
</protein>
<feature type="chain" id="PRO_5042478024" description="Parvulin-like PPIase" evidence="9">
    <location>
        <begin position="25"/>
        <end position="283"/>
    </location>
</feature>
<dbReference type="EMBL" id="JANFFA010000002">
    <property type="protein sequence ID" value="MDQ2094256.1"/>
    <property type="molecule type" value="Genomic_DNA"/>
</dbReference>
<keyword evidence="8 11" id="KW-0413">Isomerase</keyword>
<dbReference type="InterPro" id="IPR046357">
    <property type="entry name" value="PPIase_dom_sf"/>
</dbReference>
<evidence type="ECO:0000259" key="10">
    <source>
        <dbReference type="PROSITE" id="PS50198"/>
    </source>
</evidence>
<evidence type="ECO:0000313" key="11">
    <source>
        <dbReference type="EMBL" id="MDQ2094256.1"/>
    </source>
</evidence>
<evidence type="ECO:0000256" key="4">
    <source>
        <dbReference type="ARBA" id="ARBA00018370"/>
    </source>
</evidence>
<dbReference type="RefSeq" id="WP_317625861.1">
    <property type="nucleotide sequence ID" value="NZ_JANFFA010000002.1"/>
</dbReference>
<organism evidence="11 12">
    <name type="scientific">Rhodalgimonas zhirmunskyi</name>
    <dbReference type="NCBI Taxonomy" id="2964767"/>
    <lineage>
        <taxon>Bacteria</taxon>
        <taxon>Pseudomonadati</taxon>
        <taxon>Pseudomonadota</taxon>
        <taxon>Alphaproteobacteria</taxon>
        <taxon>Rhodobacterales</taxon>
        <taxon>Roseobacteraceae</taxon>
        <taxon>Rhodalgimonas</taxon>
    </lineage>
</organism>
<keyword evidence="9" id="KW-0732">Signal</keyword>
<evidence type="ECO:0000256" key="7">
    <source>
        <dbReference type="ARBA" id="ARBA00031484"/>
    </source>
</evidence>
<evidence type="ECO:0000256" key="8">
    <source>
        <dbReference type="PROSITE-ProRule" id="PRU00278"/>
    </source>
</evidence>
<name>A0AAJ1UD53_9RHOB</name>
<reference evidence="11" key="2">
    <citation type="submission" date="2023-04" db="EMBL/GenBank/DDBJ databases">
        <title>'Rhodoalgimonas zhirmunskyi' gen. nov., isolated from a red alga.</title>
        <authorList>
            <person name="Nedashkovskaya O.I."/>
            <person name="Otstavnykh N.Y."/>
            <person name="Bystritskaya E.P."/>
            <person name="Balabanova L.A."/>
            <person name="Isaeva M.P."/>
        </authorList>
    </citation>
    <scope>NUCLEOTIDE SEQUENCE</scope>
    <source>
        <strain evidence="11">10Alg 79</strain>
    </source>
</reference>
<dbReference type="GO" id="GO:0003755">
    <property type="term" value="F:peptidyl-prolyl cis-trans isomerase activity"/>
    <property type="evidence" value="ECO:0007669"/>
    <property type="project" value="UniProtKB-KW"/>
</dbReference>
<comment type="similarity">
    <text evidence="2">Belongs to the PpiC/parvulin rotamase family.</text>
</comment>
<dbReference type="Proteomes" id="UP001227162">
    <property type="component" value="Unassembled WGS sequence"/>
</dbReference>
<dbReference type="PANTHER" id="PTHR47245:SF2">
    <property type="entry name" value="PEPTIDYL-PROLYL CIS-TRANS ISOMERASE HP_0175-RELATED"/>
    <property type="match status" value="1"/>
</dbReference>
<sequence>MPKTLTRLAAPLFALALLPMVAVAEEPGAETVIATVNGTDITLGHMILVREGLPQQYAQLPNEVLFKGILDQLINQTLLEQSMKGHDSKRVLLAMDNQHRSLMSAEAIEKLIDEGMTEAALKKTYEETYAGAEPEKEFNASHILVETEDEAKALITELNEGADFAALAKAKSTGPSGPSGGELGWFGTGMMVAPFEEAVAAMNDGDISAPVKTQFGWHVIKLNESRLTKVPPLEEVRDDIELKLQTRLVEDEIARLKEDAKIDRTAEIEFNPELIGQSDLLEN</sequence>
<evidence type="ECO:0000256" key="1">
    <source>
        <dbReference type="ARBA" id="ARBA00000971"/>
    </source>
</evidence>
<dbReference type="EC" id="5.2.1.8" evidence="3"/>
<dbReference type="Gene3D" id="1.10.8.1040">
    <property type="match status" value="1"/>
</dbReference>
<dbReference type="PROSITE" id="PS50198">
    <property type="entry name" value="PPIC_PPIASE_2"/>
    <property type="match status" value="1"/>
</dbReference>
<dbReference type="Gene3D" id="3.10.50.40">
    <property type="match status" value="1"/>
</dbReference>
<dbReference type="PANTHER" id="PTHR47245">
    <property type="entry name" value="PEPTIDYLPROLYL ISOMERASE"/>
    <property type="match status" value="1"/>
</dbReference>
<dbReference type="AlphaFoldDB" id="A0AAJ1UD53"/>
<accession>A0AAJ1UD53</accession>
<evidence type="ECO:0000256" key="5">
    <source>
        <dbReference type="ARBA" id="ARBA00023110"/>
    </source>
</evidence>
<feature type="signal peptide" evidence="9">
    <location>
        <begin position="1"/>
        <end position="24"/>
    </location>
</feature>
<dbReference type="Pfam" id="PF13616">
    <property type="entry name" value="Rotamase_3"/>
    <property type="match status" value="1"/>
</dbReference>
<evidence type="ECO:0000313" key="12">
    <source>
        <dbReference type="Proteomes" id="UP001227162"/>
    </source>
</evidence>
<dbReference type="PROSITE" id="PS01096">
    <property type="entry name" value="PPIC_PPIASE_1"/>
    <property type="match status" value="1"/>
</dbReference>
<proteinExistence type="inferred from homology"/>
<dbReference type="SUPFAM" id="SSF109998">
    <property type="entry name" value="Triger factor/SurA peptide-binding domain-like"/>
    <property type="match status" value="1"/>
</dbReference>